<reference evidence="3 4" key="1">
    <citation type="submission" date="2017-09" db="EMBL/GenBank/DDBJ databases">
        <title>Large-scale bioinformatics analysis of Bacillus genomes uncovers conserved roles of natural products in bacterial physiology.</title>
        <authorList>
            <consortium name="Agbiome Team Llc"/>
            <person name="Bleich R.M."/>
            <person name="Grubbs K.J."/>
            <person name="Santa Maria K.C."/>
            <person name="Allen S.E."/>
            <person name="Farag S."/>
            <person name="Shank E.A."/>
            <person name="Bowers A."/>
        </authorList>
    </citation>
    <scope>NUCLEOTIDE SEQUENCE [LARGE SCALE GENOMIC DNA]</scope>
    <source>
        <strain evidence="3 4">AFS037265</strain>
    </source>
</reference>
<keyword evidence="1" id="KW-1133">Transmembrane helix</keyword>
<feature type="transmembrane region" description="Helical" evidence="1">
    <location>
        <begin position="234"/>
        <end position="251"/>
    </location>
</feature>
<evidence type="ECO:0000313" key="4">
    <source>
        <dbReference type="Proteomes" id="UP000221918"/>
    </source>
</evidence>
<feature type="transmembrane region" description="Helical" evidence="1">
    <location>
        <begin position="186"/>
        <end position="204"/>
    </location>
</feature>
<dbReference type="Proteomes" id="UP000221918">
    <property type="component" value="Unassembled WGS sequence"/>
</dbReference>
<dbReference type="GO" id="GO:0080120">
    <property type="term" value="P:CAAX-box protein maturation"/>
    <property type="evidence" value="ECO:0007669"/>
    <property type="project" value="UniProtKB-ARBA"/>
</dbReference>
<feature type="transmembrane region" description="Helical" evidence="1">
    <location>
        <begin position="211"/>
        <end position="228"/>
    </location>
</feature>
<dbReference type="Pfam" id="PF02517">
    <property type="entry name" value="Rce1-like"/>
    <property type="match status" value="1"/>
</dbReference>
<feature type="transmembrane region" description="Helical" evidence="1">
    <location>
        <begin position="12"/>
        <end position="32"/>
    </location>
</feature>
<name>A0ABD6T9A8_9BACI</name>
<evidence type="ECO:0000259" key="2">
    <source>
        <dbReference type="Pfam" id="PF02517"/>
    </source>
</evidence>
<keyword evidence="1" id="KW-0812">Transmembrane</keyword>
<dbReference type="GO" id="GO:0004175">
    <property type="term" value="F:endopeptidase activity"/>
    <property type="evidence" value="ECO:0007669"/>
    <property type="project" value="UniProtKB-ARBA"/>
</dbReference>
<feature type="transmembrane region" description="Helical" evidence="1">
    <location>
        <begin position="272"/>
        <end position="288"/>
    </location>
</feature>
<keyword evidence="1" id="KW-0472">Membrane</keyword>
<dbReference type="AlphaFoldDB" id="A0ABD6T9A8"/>
<feature type="transmembrane region" description="Helical" evidence="1">
    <location>
        <begin position="90"/>
        <end position="110"/>
    </location>
</feature>
<protein>
    <recommendedName>
        <fullName evidence="2">CAAX prenyl protease 2/Lysostaphin resistance protein A-like domain-containing protein</fullName>
    </recommendedName>
</protein>
<accession>A0ABD6T9A8</accession>
<evidence type="ECO:0000313" key="3">
    <source>
        <dbReference type="EMBL" id="PHE99925.1"/>
    </source>
</evidence>
<comment type="caution">
    <text evidence="3">The sequence shown here is derived from an EMBL/GenBank/DDBJ whole genome shotgun (WGS) entry which is preliminary data.</text>
</comment>
<dbReference type="InterPro" id="IPR003675">
    <property type="entry name" value="Rce1/LyrA-like_dom"/>
</dbReference>
<feature type="transmembrane region" description="Helical" evidence="1">
    <location>
        <begin position="130"/>
        <end position="151"/>
    </location>
</feature>
<organism evidence="3 4">
    <name type="scientific">Bacillus pseudomycoides</name>
    <dbReference type="NCBI Taxonomy" id="64104"/>
    <lineage>
        <taxon>Bacteria</taxon>
        <taxon>Bacillati</taxon>
        <taxon>Bacillota</taxon>
        <taxon>Bacilli</taxon>
        <taxon>Bacillales</taxon>
        <taxon>Bacillaceae</taxon>
        <taxon>Bacillus</taxon>
        <taxon>Bacillus cereus group</taxon>
    </lineage>
</organism>
<evidence type="ECO:0000256" key="1">
    <source>
        <dbReference type="SAM" id="Phobius"/>
    </source>
</evidence>
<feature type="transmembrane region" description="Helical" evidence="1">
    <location>
        <begin position="160"/>
        <end position="180"/>
    </location>
</feature>
<dbReference type="EMBL" id="NUTL01000037">
    <property type="protein sequence ID" value="PHE99925.1"/>
    <property type="molecule type" value="Genomic_DNA"/>
</dbReference>
<proteinExistence type="predicted"/>
<feature type="transmembrane region" description="Helical" evidence="1">
    <location>
        <begin position="44"/>
        <end position="69"/>
    </location>
</feature>
<gene>
    <name evidence="3" type="ORF">COF81_09405</name>
</gene>
<sequence length="324" mass="37587">MLSFNNEMKRIIVFSISFFFLIFISAAIQYGLSSYYINSSFKLIFEGFVNIIGAMIGIGVAIFICKVSPSKINIPLAPFVKIKLLKMKEIYMILILVILIYPVVGFVGNIGHYFFENTINQGINQTAQEFPFFMVVFWGAICGPIAEELIFRGFLLNSLYFFRLHSFAYITVTVMSFSIFHLNSYQALYTIPISIVLTLVTFYTRNIMAGIWAHISYNFLSFFLPKYFPNLNVGLWYLAIPGIILCIFVLYRMRKSYIEYTYTPFQPKDVRLSTLFLIISTSLFVISIKETSLFLFAALPIIFLFFYQKFISKLQYKKEQNIQV</sequence>
<feature type="domain" description="CAAX prenyl protease 2/Lysostaphin resistance protein A-like" evidence="2">
    <location>
        <begin position="132"/>
        <end position="220"/>
    </location>
</feature>
<feature type="transmembrane region" description="Helical" evidence="1">
    <location>
        <begin position="294"/>
        <end position="311"/>
    </location>
</feature>